<feature type="compositionally biased region" description="Basic and acidic residues" evidence="1">
    <location>
        <begin position="49"/>
        <end position="73"/>
    </location>
</feature>
<dbReference type="AlphaFoldDB" id="A0A5J4WSM5"/>
<reference evidence="2 3" key="1">
    <citation type="submission" date="2019-03" db="EMBL/GenBank/DDBJ databases">
        <title>Single cell metagenomics reveals metabolic interactions within the superorganism composed of flagellate Streblomastix strix and complex community of Bacteroidetes bacteria on its surface.</title>
        <authorList>
            <person name="Treitli S.C."/>
            <person name="Kolisko M."/>
            <person name="Husnik F."/>
            <person name="Keeling P."/>
            <person name="Hampl V."/>
        </authorList>
    </citation>
    <scope>NUCLEOTIDE SEQUENCE [LARGE SCALE GENOMIC DNA]</scope>
    <source>
        <strain evidence="2">ST1C</strain>
    </source>
</reference>
<name>A0A5J4WSM5_9EUKA</name>
<evidence type="ECO:0000313" key="2">
    <source>
        <dbReference type="EMBL" id="KAA6397931.1"/>
    </source>
</evidence>
<organism evidence="2 3">
    <name type="scientific">Streblomastix strix</name>
    <dbReference type="NCBI Taxonomy" id="222440"/>
    <lineage>
        <taxon>Eukaryota</taxon>
        <taxon>Metamonada</taxon>
        <taxon>Preaxostyla</taxon>
        <taxon>Oxymonadida</taxon>
        <taxon>Streblomastigidae</taxon>
        <taxon>Streblomastix</taxon>
    </lineage>
</organism>
<evidence type="ECO:0000256" key="1">
    <source>
        <dbReference type="SAM" id="MobiDB-lite"/>
    </source>
</evidence>
<comment type="caution">
    <text evidence="2">The sequence shown here is derived from an EMBL/GenBank/DDBJ whole genome shotgun (WGS) entry which is preliminary data.</text>
</comment>
<feature type="compositionally biased region" description="Basic and acidic residues" evidence="1">
    <location>
        <begin position="81"/>
        <end position="90"/>
    </location>
</feature>
<feature type="compositionally biased region" description="Basic and acidic residues" evidence="1">
    <location>
        <begin position="1"/>
        <end position="17"/>
    </location>
</feature>
<feature type="region of interest" description="Disordered" evidence="1">
    <location>
        <begin position="1"/>
        <end position="90"/>
    </location>
</feature>
<sequence length="90" mass="10393">MLEELDRGSDDDKKIGEDSENAFASGNNKHHRSKEQRDVEKKAKRPKRSNNDKEKERDGLDRNILERKNKIGDEILNGNFEQKKNSLADA</sequence>
<dbReference type="EMBL" id="SNRW01001070">
    <property type="protein sequence ID" value="KAA6397931.1"/>
    <property type="molecule type" value="Genomic_DNA"/>
</dbReference>
<dbReference type="Proteomes" id="UP000324800">
    <property type="component" value="Unassembled WGS sequence"/>
</dbReference>
<gene>
    <name evidence="2" type="ORF">EZS28_006540</name>
</gene>
<accession>A0A5J4WSM5</accession>
<proteinExistence type="predicted"/>
<protein>
    <submittedName>
        <fullName evidence="2">Uncharacterized protein</fullName>
    </submittedName>
</protein>
<evidence type="ECO:0000313" key="3">
    <source>
        <dbReference type="Proteomes" id="UP000324800"/>
    </source>
</evidence>